<gene>
    <name evidence="9" type="ORF">JKP88DRAFT_157305</name>
</gene>
<dbReference type="InterPro" id="IPR003804">
    <property type="entry name" value="Lactate_perm"/>
</dbReference>
<dbReference type="PANTHER" id="PTHR30003">
    <property type="entry name" value="L-LACTATE PERMEASE"/>
    <property type="match status" value="1"/>
</dbReference>
<protein>
    <submittedName>
        <fullName evidence="9">L-lactate permease</fullName>
    </submittedName>
</protein>
<sequence length="523" mass="54921">MSTVDVLLCLAPIAGLVVASVCTRWSTGVTLPLAAVAMFAVRTMALSMDPLQTSAAIVSGLHEALVPLSIVFGAIFLFKSMECTGCMDFMVERMVAVTGGDRVPQLLLLGWSFMTLLEGSSGFGTPIIAIAPVLVRLGHESDAAILFLLITNSLVTVFGAAGTPMWYGFGQVPVDDDELVQTGFVAACAIGLLSFVLLPIACAMATSKEEARKHWRLIAFSATCGIVPMVITARWSYTFPAIVAGGVGCLATYQMIRYQKGGDAQGPGVLETLKRTAPITVTVLLLLLSRIPQVGLKDLLTRTTPSFTLRLGTYGDVSLSASLVYQLKSILTTDVNFRFQLLFVPFIIPFMVTGLSTMLAYSCWRSVSGTLAASARQVVHPAQTLFGALVLVELMVTGEDSPASLIGDTISTSLGDAWLVLAPFIGSLGSFVAGSTTISNLTFGLIQYAASVNIAFDTPTVLALQCCGASIGTSVCIYHCVAAGAAVGQEVSVKHFMRKLGPLVLIADILAVGIAIGIGALVQ</sequence>
<dbReference type="AlphaFoldDB" id="A0A835Z168"/>
<accession>A0A835Z168</accession>
<feature type="transmembrane region" description="Helical" evidence="7">
    <location>
        <begin position="500"/>
        <end position="522"/>
    </location>
</feature>
<feature type="chain" id="PRO_5032984019" evidence="8">
    <location>
        <begin position="20"/>
        <end position="523"/>
    </location>
</feature>
<evidence type="ECO:0000256" key="5">
    <source>
        <dbReference type="ARBA" id="ARBA00022989"/>
    </source>
</evidence>
<proteinExistence type="predicted"/>
<evidence type="ECO:0000256" key="3">
    <source>
        <dbReference type="ARBA" id="ARBA00022475"/>
    </source>
</evidence>
<evidence type="ECO:0000256" key="8">
    <source>
        <dbReference type="SAM" id="SignalP"/>
    </source>
</evidence>
<keyword evidence="5 7" id="KW-1133">Transmembrane helix</keyword>
<feature type="transmembrane region" description="Helical" evidence="7">
    <location>
        <begin position="143"/>
        <end position="167"/>
    </location>
</feature>
<keyword evidence="10" id="KW-1185">Reference proteome</keyword>
<feature type="transmembrane region" description="Helical" evidence="7">
    <location>
        <begin position="29"/>
        <end position="48"/>
    </location>
</feature>
<feature type="signal peptide" evidence="8">
    <location>
        <begin position="1"/>
        <end position="19"/>
    </location>
</feature>
<evidence type="ECO:0000313" key="9">
    <source>
        <dbReference type="EMBL" id="KAG5183155.1"/>
    </source>
</evidence>
<feature type="transmembrane region" description="Helical" evidence="7">
    <location>
        <begin position="214"/>
        <end position="231"/>
    </location>
</feature>
<organism evidence="9 10">
    <name type="scientific">Tribonema minus</name>
    <dbReference type="NCBI Taxonomy" id="303371"/>
    <lineage>
        <taxon>Eukaryota</taxon>
        <taxon>Sar</taxon>
        <taxon>Stramenopiles</taxon>
        <taxon>Ochrophyta</taxon>
        <taxon>PX clade</taxon>
        <taxon>Xanthophyceae</taxon>
        <taxon>Tribonematales</taxon>
        <taxon>Tribonemataceae</taxon>
        <taxon>Tribonema</taxon>
    </lineage>
</organism>
<dbReference type="EMBL" id="JAFCMP010000223">
    <property type="protein sequence ID" value="KAG5183155.1"/>
    <property type="molecule type" value="Genomic_DNA"/>
</dbReference>
<feature type="transmembrane region" description="Helical" evidence="7">
    <location>
        <begin position="417"/>
        <end position="450"/>
    </location>
</feature>
<evidence type="ECO:0000256" key="7">
    <source>
        <dbReference type="SAM" id="Phobius"/>
    </source>
</evidence>
<dbReference type="Proteomes" id="UP000664859">
    <property type="component" value="Unassembled WGS sequence"/>
</dbReference>
<evidence type="ECO:0000256" key="6">
    <source>
        <dbReference type="ARBA" id="ARBA00023136"/>
    </source>
</evidence>
<evidence type="ECO:0000313" key="10">
    <source>
        <dbReference type="Proteomes" id="UP000664859"/>
    </source>
</evidence>
<dbReference type="GO" id="GO:0015129">
    <property type="term" value="F:lactate transmembrane transporter activity"/>
    <property type="evidence" value="ECO:0007669"/>
    <property type="project" value="InterPro"/>
</dbReference>
<dbReference type="GO" id="GO:0005886">
    <property type="term" value="C:plasma membrane"/>
    <property type="evidence" value="ECO:0007669"/>
    <property type="project" value="UniProtKB-SubCell"/>
</dbReference>
<comment type="caution">
    <text evidence="9">The sequence shown here is derived from an EMBL/GenBank/DDBJ whole genome shotgun (WGS) entry which is preliminary data.</text>
</comment>
<reference evidence="9" key="1">
    <citation type="submission" date="2021-02" db="EMBL/GenBank/DDBJ databases">
        <title>First Annotated Genome of the Yellow-green Alga Tribonema minus.</title>
        <authorList>
            <person name="Mahan K.M."/>
        </authorList>
    </citation>
    <scope>NUCLEOTIDE SEQUENCE</scope>
    <source>
        <strain evidence="9">UTEX B ZZ1240</strain>
    </source>
</reference>
<dbReference type="PANTHER" id="PTHR30003:SF0">
    <property type="entry name" value="GLYCOLATE PERMEASE GLCA-RELATED"/>
    <property type="match status" value="1"/>
</dbReference>
<feature type="transmembrane region" description="Helical" evidence="7">
    <location>
        <begin position="179"/>
        <end position="202"/>
    </location>
</feature>
<feature type="transmembrane region" description="Helical" evidence="7">
    <location>
        <begin position="339"/>
        <end position="358"/>
    </location>
</feature>
<keyword evidence="6 7" id="KW-0472">Membrane</keyword>
<feature type="transmembrane region" description="Helical" evidence="7">
    <location>
        <begin position="462"/>
        <end position="488"/>
    </location>
</feature>
<keyword evidence="4 7" id="KW-0812">Transmembrane</keyword>
<feature type="transmembrane region" description="Helical" evidence="7">
    <location>
        <begin position="55"/>
        <end position="78"/>
    </location>
</feature>
<evidence type="ECO:0000256" key="1">
    <source>
        <dbReference type="ARBA" id="ARBA00004651"/>
    </source>
</evidence>
<keyword evidence="3" id="KW-1003">Cell membrane</keyword>
<comment type="subcellular location">
    <subcellularLocation>
        <location evidence="1">Cell membrane</location>
        <topology evidence="1">Multi-pass membrane protein</topology>
    </subcellularLocation>
</comment>
<name>A0A835Z168_9STRA</name>
<dbReference type="GO" id="GO:0015295">
    <property type="term" value="F:solute:proton symporter activity"/>
    <property type="evidence" value="ECO:0007669"/>
    <property type="project" value="TreeGrafter"/>
</dbReference>
<dbReference type="OrthoDB" id="2266445at2759"/>
<keyword evidence="2" id="KW-0813">Transport</keyword>
<evidence type="ECO:0000256" key="2">
    <source>
        <dbReference type="ARBA" id="ARBA00022448"/>
    </source>
</evidence>
<dbReference type="Pfam" id="PF02652">
    <property type="entry name" value="Lactate_perm"/>
    <property type="match status" value="1"/>
</dbReference>
<evidence type="ECO:0000256" key="4">
    <source>
        <dbReference type="ARBA" id="ARBA00022692"/>
    </source>
</evidence>
<keyword evidence="8" id="KW-0732">Signal</keyword>